<reference evidence="3" key="1">
    <citation type="journal article" date="2019" name="Int. J. Syst. Evol. Microbiol.">
        <title>The Global Catalogue of Microorganisms (GCM) 10K type strain sequencing project: providing services to taxonomists for standard genome sequencing and annotation.</title>
        <authorList>
            <consortium name="The Broad Institute Genomics Platform"/>
            <consortium name="The Broad Institute Genome Sequencing Center for Infectious Disease"/>
            <person name="Wu L."/>
            <person name="Ma J."/>
        </authorList>
    </citation>
    <scope>NUCLEOTIDE SEQUENCE [LARGE SCALE GENOMIC DNA]</scope>
    <source>
        <strain evidence="3">JCM 17564</strain>
    </source>
</reference>
<dbReference type="RefSeq" id="WP_344696011.1">
    <property type="nucleotide sequence ID" value="NZ_BAABBR010000001.1"/>
</dbReference>
<feature type="transmembrane region" description="Helical" evidence="1">
    <location>
        <begin position="29"/>
        <end position="48"/>
    </location>
</feature>
<evidence type="ECO:0000256" key="1">
    <source>
        <dbReference type="SAM" id="Phobius"/>
    </source>
</evidence>
<keyword evidence="1" id="KW-0812">Transmembrane</keyword>
<comment type="caution">
    <text evidence="2">The sequence shown here is derived from an EMBL/GenBank/DDBJ whole genome shotgun (WGS) entry which is preliminary data.</text>
</comment>
<keyword evidence="3" id="KW-1185">Reference proteome</keyword>
<keyword evidence="1" id="KW-0472">Membrane</keyword>
<protein>
    <submittedName>
        <fullName evidence="2">Uncharacterized protein</fullName>
    </submittedName>
</protein>
<evidence type="ECO:0000313" key="2">
    <source>
        <dbReference type="EMBL" id="GAA4032894.1"/>
    </source>
</evidence>
<dbReference type="Proteomes" id="UP001424459">
    <property type="component" value="Unassembled WGS sequence"/>
</dbReference>
<evidence type="ECO:0000313" key="3">
    <source>
        <dbReference type="Proteomes" id="UP001424459"/>
    </source>
</evidence>
<organism evidence="2 3">
    <name type="scientific">Sphingomonas rosea</name>
    <dbReference type="NCBI Taxonomy" id="335605"/>
    <lineage>
        <taxon>Bacteria</taxon>
        <taxon>Pseudomonadati</taxon>
        <taxon>Pseudomonadota</taxon>
        <taxon>Alphaproteobacteria</taxon>
        <taxon>Sphingomonadales</taxon>
        <taxon>Sphingomonadaceae</taxon>
        <taxon>Sphingomonas</taxon>
    </lineage>
</organism>
<dbReference type="EMBL" id="BAABBR010000001">
    <property type="protein sequence ID" value="GAA4032894.1"/>
    <property type="molecule type" value="Genomic_DNA"/>
</dbReference>
<keyword evidence="1" id="KW-1133">Transmembrane helix</keyword>
<name>A0ABP7TXV9_9SPHN</name>
<proteinExistence type="predicted"/>
<gene>
    <name evidence="2" type="ORF">GCM10022281_10810</name>
</gene>
<accession>A0ABP7TXV9</accession>
<sequence>MADLNRDGYDDGPTVERTTVVNTGGGGSGGLIAVVLLLAIIVVGYVLYTNGTFGSKTEIKVPDKINVNVN</sequence>